<dbReference type="GeneID" id="70124735"/>
<protein>
    <submittedName>
        <fullName evidence="3">Uncharacterized protein</fullName>
    </submittedName>
</protein>
<evidence type="ECO:0000313" key="4">
    <source>
        <dbReference type="Proteomes" id="UP000758603"/>
    </source>
</evidence>
<dbReference type="AlphaFoldDB" id="A0A9P8UKN6"/>
<dbReference type="Proteomes" id="UP000758603">
    <property type="component" value="Unassembled WGS sequence"/>
</dbReference>
<organism evidence="3 4">
    <name type="scientific">Truncatella angustata</name>
    <dbReference type="NCBI Taxonomy" id="152316"/>
    <lineage>
        <taxon>Eukaryota</taxon>
        <taxon>Fungi</taxon>
        <taxon>Dikarya</taxon>
        <taxon>Ascomycota</taxon>
        <taxon>Pezizomycotina</taxon>
        <taxon>Sordariomycetes</taxon>
        <taxon>Xylariomycetidae</taxon>
        <taxon>Amphisphaeriales</taxon>
        <taxon>Sporocadaceae</taxon>
        <taxon>Truncatella</taxon>
    </lineage>
</organism>
<gene>
    <name evidence="3" type="ORF">BKA67DRAFT_265141</name>
</gene>
<name>A0A9P8UKN6_9PEZI</name>
<proteinExistence type="predicted"/>
<dbReference type="EMBL" id="JAGPXC010000004">
    <property type="protein sequence ID" value="KAH6653936.1"/>
    <property type="molecule type" value="Genomic_DNA"/>
</dbReference>
<dbReference type="OrthoDB" id="10678854at2759"/>
<keyword evidence="2" id="KW-0732">Signal</keyword>
<dbReference type="RefSeq" id="XP_045958206.1">
    <property type="nucleotide sequence ID" value="XM_046095842.1"/>
</dbReference>
<feature type="compositionally biased region" description="Low complexity" evidence="1">
    <location>
        <begin position="117"/>
        <end position="127"/>
    </location>
</feature>
<comment type="caution">
    <text evidence="3">The sequence shown here is derived from an EMBL/GenBank/DDBJ whole genome shotgun (WGS) entry which is preliminary data.</text>
</comment>
<evidence type="ECO:0000313" key="3">
    <source>
        <dbReference type="EMBL" id="KAH6653936.1"/>
    </source>
</evidence>
<keyword evidence="4" id="KW-1185">Reference proteome</keyword>
<feature type="chain" id="PRO_5040465034" evidence="2">
    <location>
        <begin position="20"/>
        <end position="151"/>
    </location>
</feature>
<evidence type="ECO:0000256" key="2">
    <source>
        <dbReference type="SAM" id="SignalP"/>
    </source>
</evidence>
<feature type="compositionally biased region" description="Gly residues" evidence="1">
    <location>
        <begin position="128"/>
        <end position="151"/>
    </location>
</feature>
<reference evidence="3" key="1">
    <citation type="journal article" date="2021" name="Nat. Commun.">
        <title>Genetic determinants of endophytism in the Arabidopsis root mycobiome.</title>
        <authorList>
            <person name="Mesny F."/>
            <person name="Miyauchi S."/>
            <person name="Thiergart T."/>
            <person name="Pickel B."/>
            <person name="Atanasova L."/>
            <person name="Karlsson M."/>
            <person name="Huettel B."/>
            <person name="Barry K.W."/>
            <person name="Haridas S."/>
            <person name="Chen C."/>
            <person name="Bauer D."/>
            <person name="Andreopoulos W."/>
            <person name="Pangilinan J."/>
            <person name="LaButti K."/>
            <person name="Riley R."/>
            <person name="Lipzen A."/>
            <person name="Clum A."/>
            <person name="Drula E."/>
            <person name="Henrissat B."/>
            <person name="Kohler A."/>
            <person name="Grigoriev I.V."/>
            <person name="Martin F.M."/>
            <person name="Hacquard S."/>
        </authorList>
    </citation>
    <scope>NUCLEOTIDE SEQUENCE</scope>
    <source>
        <strain evidence="3">MPI-SDFR-AT-0073</strain>
    </source>
</reference>
<feature type="region of interest" description="Disordered" evidence="1">
    <location>
        <begin position="49"/>
        <end position="151"/>
    </location>
</feature>
<feature type="compositionally biased region" description="Basic and acidic residues" evidence="1">
    <location>
        <begin position="93"/>
        <end position="104"/>
    </location>
</feature>
<sequence>MVRLISALMAAAMLREGFAAPAAPNNAIEERQFPTGKGSGVPTGSFPIPTGSFPGFPVPTGSFPGFPIPTGSFPGFPVPTGKGVPTGRPLPPRGDEDLVVERAEATPTGKGKGKGTGRPTGLPVPTGKGKGTGKPTGKGPKPTGGFGIPPE</sequence>
<accession>A0A9P8UKN6</accession>
<feature type="signal peptide" evidence="2">
    <location>
        <begin position="1"/>
        <end position="19"/>
    </location>
</feature>
<evidence type="ECO:0000256" key="1">
    <source>
        <dbReference type="SAM" id="MobiDB-lite"/>
    </source>
</evidence>